<evidence type="ECO:0000256" key="3">
    <source>
        <dbReference type="ARBA" id="ARBA00023163"/>
    </source>
</evidence>
<dbReference type="InterPro" id="IPR001789">
    <property type="entry name" value="Sig_transdc_resp-reg_receiver"/>
</dbReference>
<dbReference type="SMART" id="SM00342">
    <property type="entry name" value="HTH_ARAC"/>
    <property type="match status" value="1"/>
</dbReference>
<organism evidence="7 8">
    <name type="scientific">Paenibacillus soyae</name>
    <dbReference type="NCBI Taxonomy" id="2969249"/>
    <lineage>
        <taxon>Bacteria</taxon>
        <taxon>Bacillati</taxon>
        <taxon>Bacillota</taxon>
        <taxon>Bacilli</taxon>
        <taxon>Bacillales</taxon>
        <taxon>Paenibacillaceae</taxon>
        <taxon>Paenibacillus</taxon>
    </lineage>
</organism>
<reference evidence="7" key="1">
    <citation type="submission" date="2022-08" db="EMBL/GenBank/DDBJ databases">
        <title>The genomic sequence of strain Paenibacillus sp. SCIV0701.</title>
        <authorList>
            <person name="Zhao H."/>
        </authorList>
    </citation>
    <scope>NUCLEOTIDE SEQUENCE</scope>
    <source>
        <strain evidence="7">SCIV0701</strain>
    </source>
</reference>
<dbReference type="InterPro" id="IPR018062">
    <property type="entry name" value="HTH_AraC-typ_CS"/>
</dbReference>
<dbReference type="AlphaFoldDB" id="A0A9X2MWL6"/>
<dbReference type="InterPro" id="IPR020449">
    <property type="entry name" value="Tscrpt_reg_AraC-type_HTH"/>
</dbReference>
<evidence type="ECO:0000256" key="2">
    <source>
        <dbReference type="ARBA" id="ARBA00023125"/>
    </source>
</evidence>
<dbReference type="PROSITE" id="PS00041">
    <property type="entry name" value="HTH_ARAC_FAMILY_1"/>
    <property type="match status" value="1"/>
</dbReference>
<gene>
    <name evidence="7" type="ORF">NQZ67_25085</name>
</gene>
<dbReference type="InterPro" id="IPR018060">
    <property type="entry name" value="HTH_AraC"/>
</dbReference>
<keyword evidence="3" id="KW-0804">Transcription</keyword>
<dbReference type="CDD" id="cd17536">
    <property type="entry name" value="REC_YesN-like"/>
    <property type="match status" value="1"/>
</dbReference>
<dbReference type="SUPFAM" id="SSF52172">
    <property type="entry name" value="CheY-like"/>
    <property type="match status" value="1"/>
</dbReference>
<proteinExistence type="predicted"/>
<dbReference type="PROSITE" id="PS50110">
    <property type="entry name" value="RESPONSE_REGULATORY"/>
    <property type="match status" value="1"/>
</dbReference>
<dbReference type="SUPFAM" id="SSF46689">
    <property type="entry name" value="Homeodomain-like"/>
    <property type="match status" value="2"/>
</dbReference>
<comment type="caution">
    <text evidence="7">The sequence shown here is derived from an EMBL/GenBank/DDBJ whole genome shotgun (WGS) entry which is preliminary data.</text>
</comment>
<name>A0A9X2MWL6_9BACL</name>
<keyword evidence="2" id="KW-0238">DNA-binding</keyword>
<feature type="domain" description="Response regulatory" evidence="6">
    <location>
        <begin position="3"/>
        <end position="120"/>
    </location>
</feature>
<dbReference type="SMART" id="SM00448">
    <property type="entry name" value="REC"/>
    <property type="match status" value="1"/>
</dbReference>
<dbReference type="Gene3D" id="1.10.10.60">
    <property type="entry name" value="Homeodomain-like"/>
    <property type="match status" value="2"/>
</dbReference>
<keyword evidence="8" id="KW-1185">Reference proteome</keyword>
<dbReference type="PANTHER" id="PTHR43280:SF28">
    <property type="entry name" value="HTH-TYPE TRANSCRIPTIONAL ACTIVATOR RHAS"/>
    <property type="match status" value="1"/>
</dbReference>
<feature type="domain" description="HTH araC/xylS-type" evidence="5">
    <location>
        <begin position="416"/>
        <end position="514"/>
    </location>
</feature>
<protein>
    <submittedName>
        <fullName evidence="7">Response regulator</fullName>
    </submittedName>
</protein>
<dbReference type="PRINTS" id="PR00032">
    <property type="entry name" value="HTHARAC"/>
</dbReference>
<evidence type="ECO:0000256" key="4">
    <source>
        <dbReference type="PROSITE-ProRule" id="PRU00169"/>
    </source>
</evidence>
<sequence>MWTAMIVDDEPIIRFGIKASVDWAREGIRIVADCANGAEALEQLEEEPVDILITDIKMPVLDGLALTKQALAKHPRMKVVLVSSHNDFEYVREGLKLGVTDYILKHTLEPEELLQVLRRCKDQLEKESPAGGGRRSGEEDRTLARKRYEGELKQHLLQKSEGLPEGGYPDWLDGDFLGAVILLNKVHSIEEQEGYLHKSVLLEQMMEHLYENEPEGIAVQTGENELLFLMPKPPQGAAWEADASGSRLRGLASKLEEDGAGSVTIGYTAGSGAGAIREAYALGRKAADRGFFEGSGIYAYDAGRDLEREGSRLPGLYQEQADDGEEKLAAAIAEWRRDWSKGGCPPLRLKEEASRVLSVLFKRQVDPYTLVESFDRLFKSETLGELCDTLQASVAELRKARPSGGFEGPGAVHPIDKSLDYIRTHYLEPMTLQQVADYVHVSKNYFSILFKKVTGENFIDYVIKLRVQRAKELLAGSELKVYEVAEQSGFGDVKYFSKLFKKITGRSPVDYRELEGEVSDEG</sequence>
<dbReference type="PROSITE" id="PS01124">
    <property type="entry name" value="HTH_ARAC_FAMILY_2"/>
    <property type="match status" value="1"/>
</dbReference>
<dbReference type="PANTHER" id="PTHR43280">
    <property type="entry name" value="ARAC-FAMILY TRANSCRIPTIONAL REGULATOR"/>
    <property type="match status" value="1"/>
</dbReference>
<evidence type="ECO:0000259" key="5">
    <source>
        <dbReference type="PROSITE" id="PS01124"/>
    </source>
</evidence>
<keyword evidence="1" id="KW-0805">Transcription regulation</keyword>
<dbReference type="GO" id="GO:0043565">
    <property type="term" value="F:sequence-specific DNA binding"/>
    <property type="evidence" value="ECO:0007669"/>
    <property type="project" value="InterPro"/>
</dbReference>
<dbReference type="Pfam" id="PF12833">
    <property type="entry name" value="HTH_18"/>
    <property type="match status" value="1"/>
</dbReference>
<dbReference type="Proteomes" id="UP001141950">
    <property type="component" value="Unassembled WGS sequence"/>
</dbReference>
<dbReference type="EMBL" id="JANIPJ010000023">
    <property type="protein sequence ID" value="MCR2807166.1"/>
    <property type="molecule type" value="Genomic_DNA"/>
</dbReference>
<dbReference type="Pfam" id="PF00072">
    <property type="entry name" value="Response_reg"/>
    <property type="match status" value="1"/>
</dbReference>
<dbReference type="GO" id="GO:0003700">
    <property type="term" value="F:DNA-binding transcription factor activity"/>
    <property type="evidence" value="ECO:0007669"/>
    <property type="project" value="InterPro"/>
</dbReference>
<evidence type="ECO:0000313" key="7">
    <source>
        <dbReference type="EMBL" id="MCR2807166.1"/>
    </source>
</evidence>
<evidence type="ECO:0000259" key="6">
    <source>
        <dbReference type="PROSITE" id="PS50110"/>
    </source>
</evidence>
<keyword evidence="4" id="KW-0597">Phosphoprotein</keyword>
<dbReference type="InterPro" id="IPR011006">
    <property type="entry name" value="CheY-like_superfamily"/>
</dbReference>
<accession>A0A9X2MWL6</accession>
<evidence type="ECO:0000256" key="1">
    <source>
        <dbReference type="ARBA" id="ARBA00023015"/>
    </source>
</evidence>
<dbReference type="RefSeq" id="WP_257451368.1">
    <property type="nucleotide sequence ID" value="NZ_JANIPJ010000023.1"/>
</dbReference>
<dbReference type="Gene3D" id="3.40.50.2300">
    <property type="match status" value="1"/>
</dbReference>
<feature type="modified residue" description="4-aspartylphosphate" evidence="4">
    <location>
        <position position="55"/>
    </location>
</feature>
<dbReference type="GO" id="GO:0000160">
    <property type="term" value="P:phosphorelay signal transduction system"/>
    <property type="evidence" value="ECO:0007669"/>
    <property type="project" value="InterPro"/>
</dbReference>
<dbReference type="InterPro" id="IPR009057">
    <property type="entry name" value="Homeodomain-like_sf"/>
</dbReference>
<evidence type="ECO:0000313" key="8">
    <source>
        <dbReference type="Proteomes" id="UP001141950"/>
    </source>
</evidence>